<dbReference type="Proteomes" id="UP001519460">
    <property type="component" value="Unassembled WGS sequence"/>
</dbReference>
<dbReference type="PANTHER" id="PTHR43881:SF1">
    <property type="entry name" value="GAMMA-GLUTAMYLTRANSPEPTIDASE (AFU_ORTHOLOGUE AFUA_4G13580)"/>
    <property type="match status" value="1"/>
</dbReference>
<feature type="active site" description="Nucleophile" evidence="1">
    <location>
        <position position="372"/>
    </location>
</feature>
<dbReference type="PANTHER" id="PTHR43881">
    <property type="entry name" value="GAMMA-GLUTAMYLTRANSPEPTIDASE (AFU_ORTHOLOGUE AFUA_4G13580)"/>
    <property type="match status" value="1"/>
</dbReference>
<evidence type="ECO:0000313" key="3">
    <source>
        <dbReference type="EMBL" id="KAK7507214.1"/>
    </source>
</evidence>
<dbReference type="InterPro" id="IPR043138">
    <property type="entry name" value="GGT_lsub"/>
</dbReference>
<dbReference type="InterPro" id="IPR000101">
    <property type="entry name" value="GGT_peptidase"/>
</dbReference>
<gene>
    <name evidence="3" type="ORF">BaRGS_00001149</name>
</gene>
<dbReference type="InterPro" id="IPR052896">
    <property type="entry name" value="GGT-like_enzyme"/>
</dbReference>
<evidence type="ECO:0000256" key="2">
    <source>
        <dbReference type="PIRSR" id="PIRSR600101-2"/>
    </source>
</evidence>
<dbReference type="InterPro" id="IPR043137">
    <property type="entry name" value="GGT_ssub_C"/>
</dbReference>
<comment type="caution">
    <text evidence="3">The sequence shown here is derived from an EMBL/GenBank/DDBJ whole genome shotgun (WGS) entry which is preliminary data.</text>
</comment>
<dbReference type="InterPro" id="IPR029055">
    <property type="entry name" value="Ntn_hydrolases_N"/>
</dbReference>
<dbReference type="Gene3D" id="1.10.246.130">
    <property type="match status" value="1"/>
</dbReference>
<evidence type="ECO:0000313" key="4">
    <source>
        <dbReference type="Proteomes" id="UP001519460"/>
    </source>
</evidence>
<evidence type="ECO:0000256" key="1">
    <source>
        <dbReference type="PIRSR" id="PIRSR600101-1"/>
    </source>
</evidence>
<dbReference type="EMBL" id="JACVVK020000004">
    <property type="protein sequence ID" value="KAK7507214.1"/>
    <property type="molecule type" value="Genomic_DNA"/>
</dbReference>
<keyword evidence="4" id="KW-1185">Reference proteome</keyword>
<dbReference type="NCBIfam" id="TIGR00066">
    <property type="entry name" value="g_glut_trans"/>
    <property type="match status" value="1"/>
</dbReference>
<sequence length="574" mass="61438">MEFESRRPVMVCGHGCVASSQPLASQIGLDILKAGGNAADAAVAVAAALNVTEPCSTGIGGDAFCLFYHAQSGQVKGLNGSGRSSAEATLSRLAADGFSSTRKFPPRHGHAVTVPGAAAAWVDTVEQLGSGKLSLRQILEPAITLATTGFPVQEVTATFWKRSEDTLQAPANRHGRDMLLNGRAPRHGEIITLPRLADTFKELASSGKEGFYKGRIAQAISRAVQEHGGLLTLDDLASHQTTFDEPISTEYRECRVWEMPPNGQGLTALLALNILEGFDIQALQCNSAEYLHLVIEAIKLGMADTAWYTGDPHVVNVPVWELLGKDYASKRRGLIDASRSVSKVREDSVVMTVCRARADVKRGSPVLLGSDTVYFCTADTQGNACSFINSNFMGFGTAIVPEGCGFTLQNRGYGFSLDPDHPNVLSPRKRPFHTIIPSMVTNAQTGELMSAFGVMGGFMQPQGHVQVLLNQLEFGMNPQQALDKPRICVGDSYSGGNLGSVVVEQGIQPDVIQKLRDMGHNVTEVASGHGRAILGRGQVITRGAWWDRSGSVCRQPSVYWAGSDPRADGIVAGY</sequence>
<name>A0ABD0M5J2_9CAEN</name>
<dbReference type="Gene3D" id="3.60.20.40">
    <property type="match status" value="1"/>
</dbReference>
<reference evidence="3 4" key="1">
    <citation type="journal article" date="2023" name="Sci. Data">
        <title>Genome assembly of the Korean intertidal mud-creeper Batillaria attramentaria.</title>
        <authorList>
            <person name="Patra A.K."/>
            <person name="Ho P.T."/>
            <person name="Jun S."/>
            <person name="Lee S.J."/>
            <person name="Kim Y."/>
            <person name="Won Y.J."/>
        </authorList>
    </citation>
    <scope>NUCLEOTIDE SEQUENCE [LARGE SCALE GENOMIC DNA]</scope>
    <source>
        <strain evidence="3">Wonlab-2016</strain>
    </source>
</reference>
<dbReference type="AlphaFoldDB" id="A0ABD0M5J2"/>
<protein>
    <recommendedName>
        <fullName evidence="5">Gamma-glutamyltransferase</fullName>
    </recommendedName>
</protein>
<proteinExistence type="predicted"/>
<evidence type="ECO:0008006" key="5">
    <source>
        <dbReference type="Google" id="ProtNLM"/>
    </source>
</evidence>
<dbReference type="PRINTS" id="PR01210">
    <property type="entry name" value="GGTRANSPTASE"/>
</dbReference>
<dbReference type="SUPFAM" id="SSF56235">
    <property type="entry name" value="N-terminal nucleophile aminohydrolases (Ntn hydrolases)"/>
    <property type="match status" value="1"/>
</dbReference>
<organism evidence="3 4">
    <name type="scientific">Batillaria attramentaria</name>
    <dbReference type="NCBI Taxonomy" id="370345"/>
    <lineage>
        <taxon>Eukaryota</taxon>
        <taxon>Metazoa</taxon>
        <taxon>Spiralia</taxon>
        <taxon>Lophotrochozoa</taxon>
        <taxon>Mollusca</taxon>
        <taxon>Gastropoda</taxon>
        <taxon>Caenogastropoda</taxon>
        <taxon>Sorbeoconcha</taxon>
        <taxon>Cerithioidea</taxon>
        <taxon>Batillariidae</taxon>
        <taxon>Batillaria</taxon>
    </lineage>
</organism>
<feature type="binding site" evidence="2">
    <location>
        <position position="457"/>
    </location>
    <ligand>
        <name>L-glutamate</name>
        <dbReference type="ChEBI" id="CHEBI:29985"/>
    </ligand>
</feature>
<accession>A0ABD0M5J2</accession>
<dbReference type="Pfam" id="PF01019">
    <property type="entry name" value="G_glu_transpept"/>
    <property type="match status" value="1"/>
</dbReference>